<sequence>MQSATYTGLPRVHICFFTAVQNAAALRSRLIAAAGIDGTHGDVEREAVNFAFVDAASIVSHLHLRTAIYQALLAHSRGSLRTKTVHSEILFALNPSNNITEAIKRFGINDKTQALILVRVGNVDETVDGRAAGTLDDNAVFDRMKSLVQGRPINLEEGIEHATDWDMVKKIYKLPQISALRTCIQEVVVSSVAMKSVMS</sequence>
<evidence type="ECO:0000256" key="5">
    <source>
        <dbReference type="ARBA" id="ARBA00022694"/>
    </source>
</evidence>
<protein>
    <recommendedName>
        <fullName evidence="4">EKC/KEOPS complex subunit CGI121</fullName>
    </recommendedName>
    <alternativeName>
        <fullName evidence="3">EKC/KEOPS complex subunit cgi121</fullName>
    </alternativeName>
</protein>
<evidence type="ECO:0000256" key="7">
    <source>
        <dbReference type="ARBA" id="ARBA00025043"/>
    </source>
</evidence>
<comment type="function">
    <text evidence="7">Component of the EKC/KEOPS complex that is required for the formation of a threonylcarbamoyl group on adenosine at position 37 (t(6)A37) in tRNAs that read codons beginning with adenine. The complex is probably involved in the transfer of the threonylcarbamoyl moiety of threonylcarbamoyl-AMP (TC-AMP) to the N6 group of A37. CGI121 acts as an allosteric effector that regulates the t(6)A activity of the complex. The EKC/KEOPS complex also promotes both telomere uncapping and telomere elongation. The complex is required for efficient recruitment of transcriptional coactivators. CGI121 is not required for tRNA modification.</text>
</comment>
<name>A0A9P6DXE9_9AGAM</name>
<dbReference type="Proteomes" id="UP000886523">
    <property type="component" value="Unassembled WGS sequence"/>
</dbReference>
<accession>A0A9P6DXE9</accession>
<dbReference type="InterPro" id="IPR036504">
    <property type="entry name" value="CGI121/TPRKB_sf"/>
</dbReference>
<evidence type="ECO:0000313" key="10">
    <source>
        <dbReference type="Proteomes" id="UP000886523"/>
    </source>
</evidence>
<dbReference type="OrthoDB" id="329139at2759"/>
<evidence type="ECO:0000256" key="1">
    <source>
        <dbReference type="ARBA" id="ARBA00004123"/>
    </source>
</evidence>
<evidence type="ECO:0000256" key="6">
    <source>
        <dbReference type="ARBA" id="ARBA00023242"/>
    </source>
</evidence>
<dbReference type="GO" id="GO:0005634">
    <property type="term" value="C:nucleus"/>
    <property type="evidence" value="ECO:0007669"/>
    <property type="project" value="UniProtKB-SubCell"/>
</dbReference>
<dbReference type="GO" id="GO:0000408">
    <property type="term" value="C:EKC/KEOPS complex"/>
    <property type="evidence" value="ECO:0007669"/>
    <property type="project" value="TreeGrafter"/>
</dbReference>
<dbReference type="PANTHER" id="PTHR15840:SF10">
    <property type="entry name" value="EKC_KEOPS COMPLEX SUBUNIT TPRKB"/>
    <property type="match status" value="1"/>
</dbReference>
<evidence type="ECO:0000256" key="4">
    <source>
        <dbReference type="ARBA" id="ARBA00016009"/>
    </source>
</evidence>
<evidence type="ECO:0000256" key="2">
    <source>
        <dbReference type="ARBA" id="ARBA00005546"/>
    </source>
</evidence>
<evidence type="ECO:0000256" key="8">
    <source>
        <dbReference type="RuleBase" id="RU004398"/>
    </source>
</evidence>
<dbReference type="SUPFAM" id="SSF143870">
    <property type="entry name" value="PF0523-like"/>
    <property type="match status" value="1"/>
</dbReference>
<dbReference type="GO" id="GO:0005829">
    <property type="term" value="C:cytosol"/>
    <property type="evidence" value="ECO:0007669"/>
    <property type="project" value="TreeGrafter"/>
</dbReference>
<dbReference type="NCBIfam" id="NF011465">
    <property type="entry name" value="PRK14886.1-1"/>
    <property type="match status" value="1"/>
</dbReference>
<gene>
    <name evidence="9" type="ORF">BS47DRAFT_1338337</name>
</gene>
<reference evidence="9" key="1">
    <citation type="journal article" date="2020" name="Nat. Commun.">
        <title>Large-scale genome sequencing of mycorrhizal fungi provides insights into the early evolution of symbiotic traits.</title>
        <authorList>
            <person name="Miyauchi S."/>
            <person name="Kiss E."/>
            <person name="Kuo A."/>
            <person name="Drula E."/>
            <person name="Kohler A."/>
            <person name="Sanchez-Garcia M."/>
            <person name="Morin E."/>
            <person name="Andreopoulos B."/>
            <person name="Barry K.W."/>
            <person name="Bonito G."/>
            <person name="Buee M."/>
            <person name="Carver A."/>
            <person name="Chen C."/>
            <person name="Cichocki N."/>
            <person name="Clum A."/>
            <person name="Culley D."/>
            <person name="Crous P.W."/>
            <person name="Fauchery L."/>
            <person name="Girlanda M."/>
            <person name="Hayes R.D."/>
            <person name="Keri Z."/>
            <person name="LaButti K."/>
            <person name="Lipzen A."/>
            <person name="Lombard V."/>
            <person name="Magnuson J."/>
            <person name="Maillard F."/>
            <person name="Murat C."/>
            <person name="Nolan M."/>
            <person name="Ohm R.A."/>
            <person name="Pangilinan J."/>
            <person name="Pereira M.F."/>
            <person name="Perotto S."/>
            <person name="Peter M."/>
            <person name="Pfister S."/>
            <person name="Riley R."/>
            <person name="Sitrit Y."/>
            <person name="Stielow J.B."/>
            <person name="Szollosi G."/>
            <person name="Zifcakova L."/>
            <person name="Stursova M."/>
            <person name="Spatafora J.W."/>
            <person name="Tedersoo L."/>
            <person name="Vaario L.M."/>
            <person name="Yamada A."/>
            <person name="Yan M."/>
            <person name="Wang P."/>
            <person name="Xu J."/>
            <person name="Bruns T."/>
            <person name="Baldrian P."/>
            <person name="Vilgalys R."/>
            <person name="Dunand C."/>
            <person name="Henrissat B."/>
            <person name="Grigoriev I.V."/>
            <person name="Hibbett D."/>
            <person name="Nagy L.G."/>
            <person name="Martin F.M."/>
        </authorList>
    </citation>
    <scope>NUCLEOTIDE SEQUENCE</scope>
    <source>
        <strain evidence="9">UP504</strain>
    </source>
</reference>
<dbReference type="Gene3D" id="3.30.2380.10">
    <property type="entry name" value="CGI121/TPRKB"/>
    <property type="match status" value="1"/>
</dbReference>
<keyword evidence="6 8" id="KW-0539">Nucleus</keyword>
<dbReference type="EMBL" id="MU128925">
    <property type="protein sequence ID" value="KAF9518406.1"/>
    <property type="molecule type" value="Genomic_DNA"/>
</dbReference>
<dbReference type="AlphaFoldDB" id="A0A9P6DXE9"/>
<organism evidence="9 10">
    <name type="scientific">Hydnum rufescens UP504</name>
    <dbReference type="NCBI Taxonomy" id="1448309"/>
    <lineage>
        <taxon>Eukaryota</taxon>
        <taxon>Fungi</taxon>
        <taxon>Dikarya</taxon>
        <taxon>Basidiomycota</taxon>
        <taxon>Agaricomycotina</taxon>
        <taxon>Agaricomycetes</taxon>
        <taxon>Cantharellales</taxon>
        <taxon>Hydnaceae</taxon>
        <taxon>Hydnum</taxon>
    </lineage>
</organism>
<evidence type="ECO:0000313" key="9">
    <source>
        <dbReference type="EMBL" id="KAF9518406.1"/>
    </source>
</evidence>
<keyword evidence="5" id="KW-0819">tRNA processing</keyword>
<comment type="similarity">
    <text evidence="2 8">Belongs to the CGI121/TPRKB family.</text>
</comment>
<dbReference type="GO" id="GO:0002949">
    <property type="term" value="P:tRNA threonylcarbamoyladenosine modification"/>
    <property type="evidence" value="ECO:0007669"/>
    <property type="project" value="TreeGrafter"/>
</dbReference>
<keyword evidence="10" id="KW-1185">Reference proteome</keyword>
<dbReference type="Pfam" id="PF08617">
    <property type="entry name" value="CGI-121"/>
    <property type="match status" value="1"/>
</dbReference>
<evidence type="ECO:0000256" key="3">
    <source>
        <dbReference type="ARBA" id="ARBA00015316"/>
    </source>
</evidence>
<dbReference type="InterPro" id="IPR013926">
    <property type="entry name" value="CGI121/TPRKB"/>
</dbReference>
<dbReference type="PANTHER" id="PTHR15840">
    <property type="entry name" value="CGI-121 FAMILY MEMBER"/>
    <property type="match status" value="1"/>
</dbReference>
<proteinExistence type="inferred from homology"/>
<comment type="caution">
    <text evidence="9">The sequence shown here is derived from an EMBL/GenBank/DDBJ whole genome shotgun (WGS) entry which is preliminary data.</text>
</comment>
<comment type="subcellular location">
    <subcellularLocation>
        <location evidence="1">Nucleus</location>
    </subcellularLocation>
</comment>